<dbReference type="NCBIfam" id="TIGR01963">
    <property type="entry name" value="PHB_DH"/>
    <property type="match status" value="1"/>
</dbReference>
<evidence type="ECO:0000313" key="4">
    <source>
        <dbReference type="Proteomes" id="UP000066995"/>
    </source>
</evidence>
<dbReference type="PROSITE" id="PS00061">
    <property type="entry name" value="ADH_SHORT"/>
    <property type="match status" value="1"/>
</dbReference>
<dbReference type="NCBIfam" id="NF009093">
    <property type="entry name" value="PRK12429.1"/>
    <property type="match status" value="1"/>
</dbReference>
<dbReference type="EMBL" id="CP006943">
    <property type="protein sequence ID" value="AHG75220.1"/>
    <property type="molecule type" value="Genomic_DNA"/>
</dbReference>
<gene>
    <name evidence="3" type="ORF">X808_6970</name>
</gene>
<dbReference type="Pfam" id="PF00106">
    <property type="entry name" value="adh_short"/>
    <property type="match status" value="1"/>
</dbReference>
<dbReference type="eggNOG" id="COG1028">
    <property type="taxonomic scope" value="Bacteria"/>
</dbReference>
<dbReference type="PATRIC" id="fig|1433287.3.peg.695"/>
<dbReference type="PANTHER" id="PTHR42879">
    <property type="entry name" value="3-OXOACYL-(ACYL-CARRIER-PROTEIN) REDUCTASE"/>
    <property type="match status" value="1"/>
</dbReference>
<dbReference type="HOGENOM" id="CLU_010194_1_0_6"/>
<keyword evidence="4" id="KW-1185">Reference proteome</keyword>
<name>W0QBM2_9PAST</name>
<dbReference type="InterPro" id="IPR011294">
    <property type="entry name" value="3-OHbutyrate_DH"/>
</dbReference>
<dbReference type="InterPro" id="IPR002347">
    <property type="entry name" value="SDR_fam"/>
</dbReference>
<dbReference type="SUPFAM" id="SSF51735">
    <property type="entry name" value="NAD(P)-binding Rossmann-fold domains"/>
    <property type="match status" value="1"/>
</dbReference>
<dbReference type="InterPro" id="IPR050259">
    <property type="entry name" value="SDR"/>
</dbReference>
<dbReference type="AlphaFoldDB" id="W0QBM2"/>
<dbReference type="Proteomes" id="UP000066995">
    <property type="component" value="Chromosome"/>
</dbReference>
<protein>
    <submittedName>
        <fullName evidence="3">D-beta-hydroxybutyrate dehydrogenase</fullName>
    </submittedName>
</protein>
<dbReference type="PANTHER" id="PTHR42879:SF2">
    <property type="entry name" value="3-OXOACYL-[ACYL-CARRIER-PROTEIN] REDUCTASE FABG"/>
    <property type="match status" value="1"/>
</dbReference>
<dbReference type="GO" id="GO:0003858">
    <property type="term" value="F:3-hydroxybutyrate dehydrogenase activity"/>
    <property type="evidence" value="ECO:0007669"/>
    <property type="project" value="InterPro"/>
</dbReference>
<evidence type="ECO:0000256" key="1">
    <source>
        <dbReference type="ARBA" id="ARBA00006484"/>
    </source>
</evidence>
<dbReference type="FunFam" id="3.40.50.720:FF:000084">
    <property type="entry name" value="Short-chain dehydrogenase reductase"/>
    <property type="match status" value="1"/>
</dbReference>
<dbReference type="PRINTS" id="PR00080">
    <property type="entry name" value="SDRFAMILY"/>
</dbReference>
<organism evidence="3 4">
    <name type="scientific">Mannheimia varigena USDA-ARS-USMARC-1296</name>
    <dbReference type="NCBI Taxonomy" id="1433287"/>
    <lineage>
        <taxon>Bacteria</taxon>
        <taxon>Pseudomonadati</taxon>
        <taxon>Pseudomonadota</taxon>
        <taxon>Gammaproteobacteria</taxon>
        <taxon>Pasteurellales</taxon>
        <taxon>Pasteurellaceae</taxon>
        <taxon>Mannheimia</taxon>
    </lineage>
</organism>
<sequence length="268" mass="28846">MGLRSPTNLIKQKENSMSKKTALVTGAASGIGLAVCESLATEDLNIVMVDVNEEALKEHSARLGAAFIKADLSKREGCQAAVKFAAEKFGGVDILVNVAGIQNVCSIEEFPEDKWDFMINLMLTAPFLLTKYSWKYMKAKNWGRIINLNSIHGLVASDYKSAYVSAKHGLSGLTKTAALEGGQFGITVNSICPAYVRTPLVDKQIADQAKNHGISEEEVISKIMLANAAVKRLIEPKELGEFVKFLCSDAAASISGATLTMDGGWTAR</sequence>
<dbReference type="GO" id="GO:0032787">
    <property type="term" value="P:monocarboxylic acid metabolic process"/>
    <property type="evidence" value="ECO:0007669"/>
    <property type="project" value="UniProtKB-ARBA"/>
</dbReference>
<dbReference type="KEGG" id="mvi:X808_6970"/>
<evidence type="ECO:0000313" key="3">
    <source>
        <dbReference type="EMBL" id="AHG75220.1"/>
    </source>
</evidence>
<dbReference type="Gene3D" id="3.40.50.720">
    <property type="entry name" value="NAD(P)-binding Rossmann-like Domain"/>
    <property type="match status" value="1"/>
</dbReference>
<dbReference type="PRINTS" id="PR00081">
    <property type="entry name" value="GDHRDH"/>
</dbReference>
<dbReference type="InterPro" id="IPR036291">
    <property type="entry name" value="NAD(P)-bd_dom_sf"/>
</dbReference>
<dbReference type="InterPro" id="IPR020904">
    <property type="entry name" value="Sc_DH/Rdtase_CS"/>
</dbReference>
<proteinExistence type="inferred from homology"/>
<comment type="similarity">
    <text evidence="1 2">Belongs to the short-chain dehydrogenases/reductases (SDR) family.</text>
</comment>
<dbReference type="STRING" id="1433287.X808_6970"/>
<evidence type="ECO:0000256" key="2">
    <source>
        <dbReference type="RuleBase" id="RU000363"/>
    </source>
</evidence>
<reference evidence="3 4" key="1">
    <citation type="submission" date="2013-12" db="EMBL/GenBank/DDBJ databases">
        <title>Annotation of the Mannheimia varigena USDA-ARS-USMARC-1296 complete genome.</title>
        <authorList>
            <person name="Harhay G.P."/>
            <person name="Clawson M.L."/>
            <person name="Murray R.W."/>
            <person name="Lubbers B.V."/>
            <person name="Heaton M.P."/>
            <person name="Chitko-Mckown C.G."/>
            <person name="Harhay D.M."/>
            <person name="Smith T.P.L."/>
        </authorList>
    </citation>
    <scope>NUCLEOTIDE SEQUENCE [LARGE SCALE GENOMIC DNA]</scope>
    <source>
        <strain evidence="3 4">USDA-ARS-USMARC-1296</strain>
    </source>
</reference>
<accession>W0QBM2</accession>